<name>A0A383D8K0_9ZZZZ</name>
<organism evidence="1">
    <name type="scientific">marine metagenome</name>
    <dbReference type="NCBI Taxonomy" id="408172"/>
    <lineage>
        <taxon>unclassified sequences</taxon>
        <taxon>metagenomes</taxon>
        <taxon>ecological metagenomes</taxon>
    </lineage>
</organism>
<evidence type="ECO:0008006" key="2">
    <source>
        <dbReference type="Google" id="ProtNLM"/>
    </source>
</evidence>
<dbReference type="EMBL" id="UINC01215218">
    <property type="protein sequence ID" value="SVE40812.1"/>
    <property type="molecule type" value="Genomic_DNA"/>
</dbReference>
<feature type="non-terminal residue" evidence="1">
    <location>
        <position position="1"/>
    </location>
</feature>
<proteinExistence type="predicted"/>
<protein>
    <recommendedName>
        <fullName evidence="2">VWFA domain-containing protein</fullName>
    </recommendedName>
</protein>
<dbReference type="AlphaFoldDB" id="A0A383D8K0"/>
<gene>
    <name evidence="1" type="ORF">METZ01_LOCUS493666</name>
</gene>
<reference evidence="1" key="1">
    <citation type="submission" date="2018-05" db="EMBL/GenBank/DDBJ databases">
        <authorList>
            <person name="Lanie J.A."/>
            <person name="Ng W.-L."/>
            <person name="Kazmierczak K.M."/>
            <person name="Andrzejewski T.M."/>
            <person name="Davidsen T.M."/>
            <person name="Wayne K.J."/>
            <person name="Tettelin H."/>
            <person name="Glass J.I."/>
            <person name="Rusch D."/>
            <person name="Podicherti R."/>
            <person name="Tsui H.-C.T."/>
            <person name="Winkler M.E."/>
        </authorList>
    </citation>
    <scope>NUCLEOTIDE SEQUENCE</scope>
</reference>
<feature type="non-terminal residue" evidence="1">
    <location>
        <position position="237"/>
    </location>
</feature>
<sequence>VSSGKIWVTDLKGSVQEFNENNFEDSTDTSWQKEYGGAKVTRYEGAKQAILAVVSDSSLTSGANFGYGHWNSGESGGAKKSTAGGWQCHKWRTCTYYNGWNGDHPEGRSTLCNSDSCLLVGVSPEGYTRIPAALETYGLAWGTDGNAFSDMALKYYTDEKVGIIDENLTCQLSYVIVIGDGAWMHRSATEAKIETLRKIHKVKTLVVAYGGGIKGGHMTNFNRMARIGSCDDATGKG</sequence>
<evidence type="ECO:0000313" key="1">
    <source>
        <dbReference type="EMBL" id="SVE40812.1"/>
    </source>
</evidence>
<accession>A0A383D8K0</accession>